<organism evidence="1 2">
    <name type="scientific">Candidatus Thiothrix phosphatis</name>
    <dbReference type="NCBI Taxonomy" id="3112415"/>
    <lineage>
        <taxon>Bacteria</taxon>
        <taxon>Pseudomonadati</taxon>
        <taxon>Pseudomonadota</taxon>
        <taxon>Gammaproteobacteria</taxon>
        <taxon>Thiotrichales</taxon>
        <taxon>Thiotrichaceae</taxon>
        <taxon>Thiothrix</taxon>
    </lineage>
</organism>
<evidence type="ECO:0000313" key="2">
    <source>
        <dbReference type="Proteomes" id="UP001308005"/>
    </source>
</evidence>
<evidence type="ECO:0000313" key="1">
    <source>
        <dbReference type="EMBL" id="MEB4590079.1"/>
    </source>
</evidence>
<reference evidence="2" key="1">
    <citation type="submission" date="2023-07" db="EMBL/GenBank/DDBJ databases">
        <title>The carbon used by Thiothrix.</title>
        <authorList>
            <person name="Chen L."/>
        </authorList>
    </citation>
    <scope>NUCLEOTIDE SEQUENCE [LARGE SCALE GENOMIC DNA]</scope>
</reference>
<protein>
    <submittedName>
        <fullName evidence="1">Uncharacterized protein</fullName>
    </submittedName>
</protein>
<dbReference type="Proteomes" id="UP001308005">
    <property type="component" value="Unassembled WGS sequence"/>
</dbReference>
<comment type="caution">
    <text evidence="1">The sequence shown here is derived from an EMBL/GenBank/DDBJ whole genome shotgun (WGS) entry which is preliminary data.</text>
</comment>
<sequence length="185" mass="19953">MSGWLELALDEVLVHAPECPTLLARQYLEQALRTVAGDAGLDSHTRRLMTRAGQAEYPVDAPAGRAVAGVLWVRLDGRVVAYRESGCGVRLLDAPDESGLELALEVQVAASGLLDAPQNLQDAVVNFALSRLLLVPQQRWSNPALAGSFLALYQAAKALLVADRAAMGRLQGGEDMPRMRGLRWV</sequence>
<accession>A0ABU6CTE8</accession>
<dbReference type="EMBL" id="JAYMYJ010000030">
    <property type="protein sequence ID" value="MEB4590079.1"/>
    <property type="molecule type" value="Genomic_DNA"/>
</dbReference>
<name>A0ABU6CTE8_9GAMM</name>
<gene>
    <name evidence="1" type="ORF">VSS37_03720</name>
</gene>
<dbReference type="RefSeq" id="WP_324693312.1">
    <property type="nucleotide sequence ID" value="NZ_JAYMYJ010000030.1"/>
</dbReference>
<reference evidence="1 2" key="2">
    <citation type="submission" date="2024-01" db="EMBL/GenBank/DDBJ databases">
        <authorList>
            <person name="Xie X."/>
        </authorList>
    </citation>
    <scope>NUCLEOTIDE SEQUENCE [LARGE SCALE GENOMIC DNA]</scope>
    <source>
        <strain evidence="1">SCUT-1</strain>
    </source>
</reference>
<keyword evidence="2" id="KW-1185">Reference proteome</keyword>
<proteinExistence type="predicted"/>